<keyword evidence="1" id="KW-1133">Transmembrane helix</keyword>
<feature type="transmembrane region" description="Helical" evidence="1">
    <location>
        <begin position="59"/>
        <end position="79"/>
    </location>
</feature>
<keyword evidence="1" id="KW-0472">Membrane</keyword>
<sequence length="227" mass="25426">MYCANCGTQISESTRFCSACGSEIRQPSQSALQSVGLRGFSPRISDPAFAKYVKNSNRWAAIFSIILAVAAVVGFYIAGETGAEGMSNPQSLYIGFGIGGMFVTIALFQILGKKRSMTWDGTVEDKKVKKKTERYTHGDDDVRYEDYLEYSIIIRNDQGKRHTIKSRDSDTLYNYYQIGDRVRHHAGLNSYEKYDKTGDKFIPCNACGTLCDISEDTCFRCKCPLLK</sequence>
<gene>
    <name evidence="3" type="ORF">SDC9_62565</name>
</gene>
<name>A0A644XJB9_9ZZZZ</name>
<dbReference type="EMBL" id="VSSQ01002567">
    <property type="protein sequence ID" value="MPM16189.1"/>
    <property type="molecule type" value="Genomic_DNA"/>
</dbReference>
<dbReference type="InterPro" id="IPR026870">
    <property type="entry name" value="Zinc_ribbon_dom"/>
</dbReference>
<proteinExistence type="predicted"/>
<organism evidence="3">
    <name type="scientific">bioreactor metagenome</name>
    <dbReference type="NCBI Taxonomy" id="1076179"/>
    <lineage>
        <taxon>unclassified sequences</taxon>
        <taxon>metagenomes</taxon>
        <taxon>ecological metagenomes</taxon>
    </lineage>
</organism>
<evidence type="ECO:0000256" key="1">
    <source>
        <dbReference type="SAM" id="Phobius"/>
    </source>
</evidence>
<reference evidence="3" key="1">
    <citation type="submission" date="2019-08" db="EMBL/GenBank/DDBJ databases">
        <authorList>
            <person name="Kucharzyk K."/>
            <person name="Murdoch R.W."/>
            <person name="Higgins S."/>
            <person name="Loffler F."/>
        </authorList>
    </citation>
    <scope>NUCLEOTIDE SEQUENCE</scope>
</reference>
<feature type="domain" description="Zinc-ribbon" evidence="2">
    <location>
        <begin position="2"/>
        <end position="23"/>
    </location>
</feature>
<comment type="caution">
    <text evidence="3">The sequence shown here is derived from an EMBL/GenBank/DDBJ whole genome shotgun (WGS) entry which is preliminary data.</text>
</comment>
<dbReference type="Pfam" id="PF13240">
    <property type="entry name" value="Zn_Ribbon_1"/>
    <property type="match status" value="1"/>
</dbReference>
<evidence type="ECO:0000259" key="2">
    <source>
        <dbReference type="Pfam" id="PF13240"/>
    </source>
</evidence>
<keyword evidence="1" id="KW-0812">Transmembrane</keyword>
<protein>
    <recommendedName>
        <fullName evidence="2">Zinc-ribbon domain-containing protein</fullName>
    </recommendedName>
</protein>
<accession>A0A644XJB9</accession>
<dbReference type="AlphaFoldDB" id="A0A644XJB9"/>
<feature type="transmembrane region" description="Helical" evidence="1">
    <location>
        <begin position="91"/>
        <end position="111"/>
    </location>
</feature>
<evidence type="ECO:0000313" key="3">
    <source>
        <dbReference type="EMBL" id="MPM16189.1"/>
    </source>
</evidence>